<evidence type="ECO:0000313" key="1">
    <source>
        <dbReference type="EMBL" id="KAK3701638.1"/>
    </source>
</evidence>
<gene>
    <name evidence="1" type="ORF">LTR37_015389</name>
</gene>
<evidence type="ECO:0000313" key="2">
    <source>
        <dbReference type="Proteomes" id="UP001281147"/>
    </source>
</evidence>
<dbReference type="Proteomes" id="UP001281147">
    <property type="component" value="Unassembled WGS sequence"/>
</dbReference>
<dbReference type="EMBL" id="JAUTXU010000171">
    <property type="protein sequence ID" value="KAK3701638.1"/>
    <property type="molecule type" value="Genomic_DNA"/>
</dbReference>
<organism evidence="1 2">
    <name type="scientific">Vermiconidia calcicola</name>
    <dbReference type="NCBI Taxonomy" id="1690605"/>
    <lineage>
        <taxon>Eukaryota</taxon>
        <taxon>Fungi</taxon>
        <taxon>Dikarya</taxon>
        <taxon>Ascomycota</taxon>
        <taxon>Pezizomycotina</taxon>
        <taxon>Dothideomycetes</taxon>
        <taxon>Dothideomycetidae</taxon>
        <taxon>Mycosphaerellales</taxon>
        <taxon>Extremaceae</taxon>
        <taxon>Vermiconidia</taxon>
    </lineage>
</organism>
<protein>
    <submittedName>
        <fullName evidence="1">Uncharacterized protein</fullName>
    </submittedName>
</protein>
<accession>A0ACC3MQY4</accession>
<name>A0ACC3MQY4_9PEZI</name>
<keyword evidence="2" id="KW-1185">Reference proteome</keyword>
<proteinExistence type="predicted"/>
<comment type="caution">
    <text evidence="1">The sequence shown here is derived from an EMBL/GenBank/DDBJ whole genome shotgun (WGS) entry which is preliminary data.</text>
</comment>
<sequence length="158" mass="17126">MGRLRAQFARTATKASEVRSTVSRCEDVEADCVTLAFPCVPGKVGGGAEEGAGMARSKNFGIVDPLPFRFLRRAATFREDSEALALQEEAKTKDAATIKAQTEEIVKLTDDNAKLTDEYTKKMVEAGKNKHALVKQISALKANKHALGVKIKAIKGYL</sequence>
<reference evidence="1" key="1">
    <citation type="submission" date="2023-07" db="EMBL/GenBank/DDBJ databases">
        <title>Black Yeasts Isolated from many extreme environments.</title>
        <authorList>
            <person name="Coleine C."/>
            <person name="Stajich J.E."/>
            <person name="Selbmann L."/>
        </authorList>
    </citation>
    <scope>NUCLEOTIDE SEQUENCE</scope>
    <source>
        <strain evidence="1">CCFEE 5714</strain>
    </source>
</reference>